<keyword evidence="2" id="KW-0813">Transport</keyword>
<organism evidence="4 5">
    <name type="scientific">Stygiolobus azoricus</name>
    <dbReference type="NCBI Taxonomy" id="41675"/>
    <lineage>
        <taxon>Archaea</taxon>
        <taxon>Thermoproteota</taxon>
        <taxon>Thermoprotei</taxon>
        <taxon>Sulfolobales</taxon>
        <taxon>Sulfolobaceae</taxon>
        <taxon>Stygiolobus</taxon>
    </lineage>
</organism>
<dbReference type="InterPro" id="IPR006059">
    <property type="entry name" value="SBP"/>
</dbReference>
<keyword evidence="3" id="KW-0472">Membrane</keyword>
<keyword evidence="3" id="KW-0812">Transmembrane</keyword>
<evidence type="ECO:0000256" key="2">
    <source>
        <dbReference type="ARBA" id="ARBA00022448"/>
    </source>
</evidence>
<dbReference type="PANTHER" id="PTHR43649">
    <property type="entry name" value="ARABINOSE-BINDING PROTEIN-RELATED"/>
    <property type="match status" value="1"/>
</dbReference>
<evidence type="ECO:0000256" key="1">
    <source>
        <dbReference type="ARBA" id="ARBA00008520"/>
    </source>
</evidence>
<proteinExistence type="inferred from homology"/>
<dbReference type="AlphaFoldDB" id="A0A650CRC5"/>
<dbReference type="OrthoDB" id="18034at2157"/>
<dbReference type="RefSeq" id="WP_156007830.1">
    <property type="nucleotide sequence ID" value="NZ_CP045483.1"/>
</dbReference>
<comment type="similarity">
    <text evidence="1">Belongs to the bacterial solute-binding protein 1 family.</text>
</comment>
<gene>
    <name evidence="4" type="ORF">D1868_10520</name>
</gene>
<dbReference type="InterPro" id="IPR050490">
    <property type="entry name" value="Bact_solute-bd_prot1"/>
</dbReference>
<dbReference type="Gene3D" id="3.40.190.10">
    <property type="entry name" value="Periplasmic binding protein-like II"/>
    <property type="match status" value="1"/>
</dbReference>
<keyword evidence="5" id="KW-1185">Reference proteome</keyword>
<dbReference type="GeneID" id="42799510"/>
<dbReference type="SUPFAM" id="SSF53850">
    <property type="entry name" value="Periplasmic binding protein-like II"/>
    <property type="match status" value="1"/>
</dbReference>
<dbReference type="Pfam" id="PF01547">
    <property type="entry name" value="SBP_bac_1"/>
    <property type="match status" value="1"/>
</dbReference>
<dbReference type="PANTHER" id="PTHR43649:SF29">
    <property type="entry name" value="OSMOPROTECTIVE COMPOUNDS-BINDING PROTEIN GGTB"/>
    <property type="match status" value="1"/>
</dbReference>
<dbReference type="EMBL" id="CP045483">
    <property type="protein sequence ID" value="QGR20379.1"/>
    <property type="molecule type" value="Genomic_DNA"/>
</dbReference>
<reference evidence="4 5" key="1">
    <citation type="submission" date="2019-10" db="EMBL/GenBank/DDBJ databases">
        <title>Genome Sequences from Six Type Strain Members of the Archaeal Family Sulfolobaceae: Acidianus ambivalens, Acidianus infernus, Metallosphaera prunae, Stygiolobus azoricus, Sulfolobus metallicus, and Sulfurisphaera ohwakuensis.</title>
        <authorList>
            <person name="Counts J.A."/>
            <person name="Kelly R.M."/>
        </authorList>
    </citation>
    <scope>NUCLEOTIDE SEQUENCE [LARGE SCALE GENOMIC DNA]</scope>
    <source>
        <strain evidence="4 5">FC6</strain>
    </source>
</reference>
<accession>A0A650CRC5</accession>
<name>A0A650CRC5_9CREN</name>
<feature type="transmembrane region" description="Helical" evidence="3">
    <location>
        <begin position="7"/>
        <end position="27"/>
    </location>
</feature>
<sequence length="477" mass="53032">MKGLSGKIIGLVVVVLIIVVTLGLYLVTNHFTSTVTPSTAPPVTSTSNITLTVVTFSGESANFIQYAGELFSQEHPGVTVKVYAYPFSEYITKELTVLEAGSSQYDIIGYTSTSAQKVAPYLVPLNSSDFNMSDIILPQEEFGGIIYNVTSHQNVMIGIAYETAVYLMAYKSSIFENQTLANEFYEEYHVPFNPVMWDNWTDVIDADQFLTSHHITEYGFLIDDHVSHGIIDAYPAVYGWYYIRDYNLSHNGYGIPGFNIMFENYILPGFEYPLPSFNSTAGIEALETYKQLVSYEPNPSSLQVCYGNIGELYANASGAFLFTTQISELPNTQVNETLLAPLPGGYAETGTDFLGISKYSLHKQLALEFLQFLVSPKVQMLAFLKFDKFPISKEAFTQLLMNASIPSFEREWLNATYQAALEAWANPPNIPPTYSSLIPDFNNQIYAYLTGQVTDPNTALQTAASEWISAVESYYGG</sequence>
<evidence type="ECO:0000313" key="5">
    <source>
        <dbReference type="Proteomes" id="UP000423396"/>
    </source>
</evidence>
<dbReference type="KEGG" id="sazo:D1868_10520"/>
<evidence type="ECO:0000313" key="4">
    <source>
        <dbReference type="EMBL" id="QGR20379.1"/>
    </source>
</evidence>
<dbReference type="Proteomes" id="UP000423396">
    <property type="component" value="Chromosome"/>
</dbReference>
<evidence type="ECO:0000256" key="3">
    <source>
        <dbReference type="SAM" id="Phobius"/>
    </source>
</evidence>
<keyword evidence="3" id="KW-1133">Transmembrane helix</keyword>
<protein>
    <submittedName>
        <fullName evidence="4">Extracellular solute-binding protein</fullName>
    </submittedName>
</protein>